<evidence type="ECO:0000313" key="2">
    <source>
        <dbReference type="Proteomes" id="UP000504609"/>
    </source>
</evidence>
<evidence type="ECO:0000313" key="4">
    <source>
        <dbReference type="RefSeq" id="XP_022929324.1"/>
    </source>
</evidence>
<dbReference type="AlphaFoldDB" id="A0A6J1ENE9"/>
<evidence type="ECO:0000256" key="1">
    <source>
        <dbReference type="SAM" id="MobiDB-lite"/>
    </source>
</evidence>
<dbReference type="Proteomes" id="UP000504609">
    <property type="component" value="Unplaced"/>
</dbReference>
<organism evidence="2 4">
    <name type="scientific">Cucurbita moschata</name>
    <name type="common">Winter crookneck squash</name>
    <name type="synonym">Cucurbita pepo var. moschata</name>
    <dbReference type="NCBI Taxonomy" id="3662"/>
    <lineage>
        <taxon>Eukaryota</taxon>
        <taxon>Viridiplantae</taxon>
        <taxon>Streptophyta</taxon>
        <taxon>Embryophyta</taxon>
        <taxon>Tracheophyta</taxon>
        <taxon>Spermatophyta</taxon>
        <taxon>Magnoliopsida</taxon>
        <taxon>eudicotyledons</taxon>
        <taxon>Gunneridae</taxon>
        <taxon>Pentapetalae</taxon>
        <taxon>rosids</taxon>
        <taxon>fabids</taxon>
        <taxon>Cucurbitales</taxon>
        <taxon>Cucurbitaceae</taxon>
        <taxon>Cucurbiteae</taxon>
        <taxon>Cucurbita</taxon>
    </lineage>
</organism>
<feature type="region of interest" description="Disordered" evidence="1">
    <location>
        <begin position="74"/>
        <end position="151"/>
    </location>
</feature>
<name>A0A6J1ENE9_CUCMO</name>
<dbReference type="RefSeq" id="XP_022929324.1">
    <property type="nucleotide sequence ID" value="XM_023073556.1"/>
</dbReference>
<accession>A0A6J1ENE9</accession>
<reference evidence="3 4" key="1">
    <citation type="submission" date="2025-04" db="UniProtKB">
        <authorList>
            <consortium name="RefSeq"/>
        </authorList>
    </citation>
    <scope>IDENTIFICATION</scope>
    <source>
        <tissue evidence="3 4">Young leaves</tissue>
    </source>
</reference>
<feature type="region of interest" description="Disordered" evidence="1">
    <location>
        <begin position="1"/>
        <end position="32"/>
    </location>
</feature>
<gene>
    <name evidence="3 4" type="primary">LOC111435938</name>
</gene>
<dbReference type="GeneID" id="111435938"/>
<feature type="compositionally biased region" description="Basic and acidic residues" evidence="1">
    <location>
        <begin position="89"/>
        <end position="102"/>
    </location>
</feature>
<dbReference type="KEGG" id="cmos:111435938"/>
<feature type="compositionally biased region" description="Pro residues" evidence="1">
    <location>
        <begin position="134"/>
        <end position="145"/>
    </location>
</feature>
<feature type="compositionally biased region" description="Basic and acidic residues" evidence="1">
    <location>
        <begin position="7"/>
        <end position="20"/>
    </location>
</feature>
<protein>
    <submittedName>
        <fullName evidence="3 4">Uncharacterized protein LOC111435938 isoform X1</fullName>
    </submittedName>
</protein>
<sequence length="309" mass="35758">MRQSARIRVDPEHQPNRSDDQQSNPTKYKGTYQGNFRIFGTFFIKKFELGKTRVNQIMALKRRGAYLRLGPRRGRRRVEEDPTIPIPEVEQRPPLEETRELTSDEEQAPPQTPTPRRGRRKTELRAIQETVPQDPAPRGTPPAPALIPEEVPAQPSTTFTRDVLQVFMRTSMENQAQLTQLMQTLVANQAAMQGTRDMGMTVESCYFRDFQWYNPTSFNGDKVDHAAAETWLEAIEAIFLYMNCPPEYQVHCGTYMLKGEAHFWWKGARKTITPVGGYISWNQFKEAYLCKYYPTVARLKCQTTFLKLK</sequence>
<keyword evidence="2" id="KW-1185">Reference proteome</keyword>
<evidence type="ECO:0000313" key="3">
    <source>
        <dbReference type="RefSeq" id="XP_022929323.1"/>
    </source>
</evidence>
<proteinExistence type="predicted"/>
<dbReference type="RefSeq" id="XP_022929323.1">
    <property type="nucleotide sequence ID" value="XM_023073555.1"/>
</dbReference>